<dbReference type="KEGG" id="ache:ACHE_70103A"/>
<evidence type="ECO:0000256" key="1">
    <source>
        <dbReference type="SAM" id="Phobius"/>
    </source>
</evidence>
<sequence length="292" mass="33040">MFPRCFAFQRLSQQYPRFSRLPRVQDTASPPTWRYFSSSIPRAKTAVKPQPQPRKVANSEETLKFAGRRPEGFGKLERKVAREGNVILFNAPSHRSYIFGAYSLAAFCFAYSVYNSNMIFRDPIAIGIPIWQQTLFGGVCIAMSVMGTVFLTKTGRLIKSVNAVSANGQTHIRFTVRSMMPFKKAYEFDALPRQIAFSRRLVVTPGSVNRTQQPEAPRNTKPSEIEILKAPAKKISVMIWTIFANVRKLFTQEGVILLEVEGQKGVFRMDSAGFVSEDFLMIGNPLDIKRRP</sequence>
<accession>A0A7R7VUW9</accession>
<gene>
    <name evidence="2" type="ORF">ACHE_70103A</name>
</gene>
<evidence type="ECO:0000313" key="3">
    <source>
        <dbReference type="Proteomes" id="UP000637239"/>
    </source>
</evidence>
<proteinExistence type="predicted"/>
<keyword evidence="1" id="KW-1133">Transmembrane helix</keyword>
<dbReference type="EMBL" id="AP024422">
    <property type="protein sequence ID" value="BCR91260.1"/>
    <property type="molecule type" value="Genomic_DNA"/>
</dbReference>
<dbReference type="Proteomes" id="UP000637239">
    <property type="component" value="Chromosome 7"/>
</dbReference>
<reference evidence="2" key="2">
    <citation type="submission" date="2021-02" db="EMBL/GenBank/DDBJ databases">
        <title>Aspergillus chevalieri M1 genome sequence.</title>
        <authorList>
            <person name="Kadooka C."/>
            <person name="Mori K."/>
            <person name="Futagami T."/>
        </authorList>
    </citation>
    <scope>NUCLEOTIDE SEQUENCE</scope>
    <source>
        <strain evidence="2">M1</strain>
    </source>
</reference>
<keyword evidence="1" id="KW-0472">Membrane</keyword>
<feature type="transmembrane region" description="Helical" evidence="1">
    <location>
        <begin position="97"/>
        <end position="114"/>
    </location>
</feature>
<dbReference type="AlphaFoldDB" id="A0A7R7VUW9"/>
<dbReference type="RefSeq" id="XP_043139782.1">
    <property type="nucleotide sequence ID" value="XM_043282399.1"/>
</dbReference>
<protein>
    <submittedName>
        <fullName evidence="2">Uncharacterized protein</fullName>
    </submittedName>
</protein>
<dbReference type="GeneID" id="66985618"/>
<keyword evidence="1" id="KW-0812">Transmembrane</keyword>
<feature type="transmembrane region" description="Helical" evidence="1">
    <location>
        <begin position="134"/>
        <end position="152"/>
    </location>
</feature>
<evidence type="ECO:0000313" key="2">
    <source>
        <dbReference type="EMBL" id="BCR91260.1"/>
    </source>
</evidence>
<name>A0A7R7VUW9_ASPCH</name>
<keyword evidence="3" id="KW-1185">Reference proteome</keyword>
<organism evidence="2 3">
    <name type="scientific">Aspergillus chevalieri</name>
    <name type="common">Eurotium chevalieri</name>
    <dbReference type="NCBI Taxonomy" id="182096"/>
    <lineage>
        <taxon>Eukaryota</taxon>
        <taxon>Fungi</taxon>
        <taxon>Dikarya</taxon>
        <taxon>Ascomycota</taxon>
        <taxon>Pezizomycotina</taxon>
        <taxon>Eurotiomycetes</taxon>
        <taxon>Eurotiomycetidae</taxon>
        <taxon>Eurotiales</taxon>
        <taxon>Aspergillaceae</taxon>
        <taxon>Aspergillus</taxon>
        <taxon>Aspergillus subgen. Aspergillus</taxon>
    </lineage>
</organism>
<reference evidence="2" key="1">
    <citation type="submission" date="2021-01" db="EMBL/GenBank/DDBJ databases">
        <authorList>
            <consortium name="Aspergillus chevalieri M1 genome sequencing consortium"/>
            <person name="Kazuki M."/>
            <person name="Futagami T."/>
        </authorList>
    </citation>
    <scope>NUCLEOTIDE SEQUENCE</scope>
    <source>
        <strain evidence="2">M1</strain>
    </source>
</reference>